<proteinExistence type="predicted"/>
<accession>A0A370D6Q1</accession>
<feature type="transmembrane region" description="Helical" evidence="1">
    <location>
        <begin position="394"/>
        <end position="417"/>
    </location>
</feature>
<comment type="caution">
    <text evidence="2">The sequence shown here is derived from an EMBL/GenBank/DDBJ whole genome shotgun (WGS) entry which is preliminary data.</text>
</comment>
<evidence type="ECO:0000313" key="2">
    <source>
        <dbReference type="EMBL" id="RDH80703.1"/>
    </source>
</evidence>
<gene>
    <name evidence="2" type="ORF">DIZ80_16890</name>
</gene>
<dbReference type="AlphaFoldDB" id="A0A370D6Q1"/>
<keyword evidence="1" id="KW-0472">Membrane</keyword>
<dbReference type="EMBL" id="QFXC01000014">
    <property type="protein sequence ID" value="RDH80703.1"/>
    <property type="molecule type" value="Genomic_DNA"/>
</dbReference>
<dbReference type="Proteomes" id="UP000254266">
    <property type="component" value="Unassembled WGS sequence"/>
</dbReference>
<feature type="transmembrane region" description="Helical" evidence="1">
    <location>
        <begin position="356"/>
        <end position="374"/>
    </location>
</feature>
<evidence type="ECO:0000313" key="3">
    <source>
        <dbReference type="Proteomes" id="UP000254266"/>
    </source>
</evidence>
<protein>
    <submittedName>
        <fullName evidence="2">Uncharacterized protein</fullName>
    </submittedName>
</protein>
<keyword evidence="1" id="KW-0812">Transmembrane</keyword>
<evidence type="ECO:0000256" key="1">
    <source>
        <dbReference type="SAM" id="Phobius"/>
    </source>
</evidence>
<keyword evidence="3" id="KW-1185">Reference proteome</keyword>
<feature type="transmembrane region" description="Helical" evidence="1">
    <location>
        <begin position="71"/>
        <end position="89"/>
    </location>
</feature>
<feature type="transmembrane region" description="Helical" evidence="1">
    <location>
        <begin position="477"/>
        <end position="499"/>
    </location>
</feature>
<reference evidence="2 3" key="1">
    <citation type="journal article" date="2018" name="ISME J.">
        <title>Endosymbiont genomes yield clues of tubeworm success.</title>
        <authorList>
            <person name="Li Y."/>
            <person name="Liles M.R."/>
            <person name="Halanych K.M."/>
        </authorList>
    </citation>
    <scope>NUCLEOTIDE SEQUENCE [LARGE SCALE GENOMIC DNA]</scope>
    <source>
        <strain evidence="2">A1464</strain>
    </source>
</reference>
<name>A0A370D6Q1_9GAMM</name>
<keyword evidence="1" id="KW-1133">Transmembrane helix</keyword>
<organism evidence="2 3">
    <name type="scientific">endosymbiont of Galathealinum brachiosum</name>
    <dbReference type="NCBI Taxonomy" id="2200906"/>
    <lineage>
        <taxon>Bacteria</taxon>
        <taxon>Pseudomonadati</taxon>
        <taxon>Pseudomonadota</taxon>
        <taxon>Gammaproteobacteria</taxon>
        <taxon>sulfur-oxidizing symbionts</taxon>
    </lineage>
</organism>
<feature type="transmembrane region" description="Helical" evidence="1">
    <location>
        <begin position="333"/>
        <end position="350"/>
    </location>
</feature>
<feature type="transmembrane region" description="Helical" evidence="1">
    <location>
        <begin position="511"/>
        <end position="534"/>
    </location>
</feature>
<sequence>MDGLILLLGALVVLLSAMYRFNNPHILQTQSTSDNLNWKDKLSQILSFNPGKHNLLLRPPRANTTAFRFRLYQFLYALLAMLIYLLVLLQPGISSQFQQIILWFVQEGLPDITNAGPLVIAAFVILILPNVPPFRWADIGIRSILYERALIPAQQLREINRLKRAPYNPQADLVEKVRNRAVEDNFHAVDVVYNSEFATTQSLWCKCLLLIENINYWEADDHYKTAFAVLKEPDSERRSVDVVKEIQQNLVADARVCLDKLRLNSGEKSEELTKRESEFRDNCRDLLRKIYSLLAGISLHSHYSDADRVKQFGKLGFKLEAEGISPLPNPNDMLILTIILCSFIVFPLAYKLGIVKAIMIGCIMFSAVLTPIVLARFCPRICDFSLKQYGPNVVYPLLSGLIAAFIAFMTFYIGGLFLEPTGFCEYTGVERYTKCSYPWSFLHSGIAILLSIRLTTGEYPVITKLKGWQRYRQWGDLKDAVICAISLMLIAAFIVIPLLEPLRPDPIEGATFWAIVTRMGIVTFILGFIVPTWYRAQKSRYSEENRRNNPDRRERFEQTLNTIRRGV</sequence>